<feature type="transmembrane region" description="Helical" evidence="1">
    <location>
        <begin position="6"/>
        <end position="27"/>
    </location>
</feature>
<gene>
    <name evidence="2" type="ORF">CH363_16805</name>
</gene>
<keyword evidence="1" id="KW-1133">Transmembrane helix</keyword>
<feature type="transmembrane region" description="Helical" evidence="1">
    <location>
        <begin position="174"/>
        <end position="204"/>
    </location>
</feature>
<keyword evidence="3" id="KW-1185">Reference proteome</keyword>
<sequence>MNIPLSGWAPIAAGFFVFVGMIFRVLYFYNSSDAALIGVIPDDAFYYIQMARHRAFEGIWTFDGISVTTGFHFLYGYILVFIYSIAGEVDWRNLFLIIGGLASVFIGLSAYFTARVAENFFGKSSIMLAVAPFFTFTAIMQSTAMMESWLVLFFSASSLYFSTQDKDLSFTDTIWLFLLGVFGSLSRSDFGLLPGVLFSAFLISSLRFKSKSLKRSAILLAGAIIGVFIILLQNFFISGHFSQGSAQVKLYWSALEGHSVLPVIGLIGSIFLPFFATLGKWTQIALLLSFPVLVVYSWRKFVKSKNRSNYYPSLILAFSCFFTVIGYIFFYRFNSHGMHVWYSSNLIVPTGITLAALGVFFFRKRVLIPAFLVLFAYLYVGRTKFLSIRWPHQIGMLHAGLFLKDKKFTKVAAWNAGIISYFSKITVINIDGLANDDVFPYIKNNTLFDYLKSNNIDYLIDYEEMLKNDAYRKKGGYFDERMDRCLRSLYPVDAGSPKWGKTELRLFELIPNCK</sequence>
<reference evidence="2 3" key="1">
    <citation type="submission" date="2017-07" db="EMBL/GenBank/DDBJ databases">
        <title>Leptospira spp. isolated from tropical soils.</title>
        <authorList>
            <person name="Thibeaux R."/>
            <person name="Iraola G."/>
            <person name="Ferres I."/>
            <person name="Bierque E."/>
            <person name="Girault D."/>
            <person name="Soupe-Gilbert M.-E."/>
            <person name="Picardeau M."/>
            <person name="Goarant C."/>
        </authorList>
    </citation>
    <scope>NUCLEOTIDE SEQUENCE [LARGE SCALE GENOMIC DNA]</scope>
    <source>
        <strain evidence="2 3">ATI7-C-A2</strain>
    </source>
</reference>
<feature type="transmembrane region" description="Helical" evidence="1">
    <location>
        <begin position="59"/>
        <end position="82"/>
    </location>
</feature>
<feature type="transmembrane region" description="Helical" evidence="1">
    <location>
        <begin position="342"/>
        <end position="362"/>
    </location>
</feature>
<comment type="caution">
    <text evidence="2">The sequence shown here is derived from an EMBL/GenBank/DDBJ whole genome shotgun (WGS) entry which is preliminary data.</text>
</comment>
<name>A0ABX4PGW4_9LEPT</name>
<feature type="transmembrane region" description="Helical" evidence="1">
    <location>
        <begin position="216"/>
        <end position="237"/>
    </location>
</feature>
<organism evidence="2 3">
    <name type="scientific">Leptospira haakeii</name>
    <dbReference type="NCBI Taxonomy" id="2023198"/>
    <lineage>
        <taxon>Bacteria</taxon>
        <taxon>Pseudomonadati</taxon>
        <taxon>Spirochaetota</taxon>
        <taxon>Spirochaetia</taxon>
        <taxon>Leptospirales</taxon>
        <taxon>Leptospiraceae</taxon>
        <taxon>Leptospira</taxon>
    </lineage>
</organism>
<feature type="transmembrane region" description="Helical" evidence="1">
    <location>
        <begin position="126"/>
        <end position="154"/>
    </location>
</feature>
<protein>
    <recommendedName>
        <fullName evidence="4">Glycosyltransferase RgtA/B/C/D-like domain-containing protein</fullName>
    </recommendedName>
</protein>
<keyword evidence="1" id="KW-0812">Transmembrane</keyword>
<proteinExistence type="predicted"/>
<accession>A0ABX4PGW4</accession>
<evidence type="ECO:0000256" key="1">
    <source>
        <dbReference type="SAM" id="Phobius"/>
    </source>
</evidence>
<dbReference type="EMBL" id="NPEI01000012">
    <property type="protein sequence ID" value="PKA14868.1"/>
    <property type="molecule type" value="Genomic_DNA"/>
</dbReference>
<feature type="transmembrane region" description="Helical" evidence="1">
    <location>
        <begin position="257"/>
        <end position="276"/>
    </location>
</feature>
<evidence type="ECO:0000313" key="3">
    <source>
        <dbReference type="Proteomes" id="UP000231857"/>
    </source>
</evidence>
<dbReference type="RefSeq" id="WP_100725336.1">
    <property type="nucleotide sequence ID" value="NZ_NPEG01000024.1"/>
</dbReference>
<feature type="transmembrane region" description="Helical" evidence="1">
    <location>
        <begin position="281"/>
        <end position="298"/>
    </location>
</feature>
<evidence type="ECO:0000313" key="2">
    <source>
        <dbReference type="EMBL" id="PKA14868.1"/>
    </source>
</evidence>
<feature type="transmembrane region" description="Helical" evidence="1">
    <location>
        <begin position="368"/>
        <end position="386"/>
    </location>
</feature>
<feature type="transmembrane region" description="Helical" evidence="1">
    <location>
        <begin position="94"/>
        <end position="114"/>
    </location>
</feature>
<dbReference type="Proteomes" id="UP000231857">
    <property type="component" value="Unassembled WGS sequence"/>
</dbReference>
<keyword evidence="1" id="KW-0472">Membrane</keyword>
<evidence type="ECO:0008006" key="4">
    <source>
        <dbReference type="Google" id="ProtNLM"/>
    </source>
</evidence>
<feature type="transmembrane region" description="Helical" evidence="1">
    <location>
        <begin position="310"/>
        <end position="330"/>
    </location>
</feature>